<dbReference type="Proteomes" id="UP001164929">
    <property type="component" value="Chromosome 6"/>
</dbReference>
<comment type="caution">
    <text evidence="1">The sequence shown here is derived from an EMBL/GenBank/DDBJ whole genome shotgun (WGS) entry which is preliminary data.</text>
</comment>
<reference evidence="1" key="1">
    <citation type="journal article" date="2023" name="Mol. Ecol. Resour.">
        <title>Chromosome-level genome assembly of a triploid poplar Populus alba 'Berolinensis'.</title>
        <authorList>
            <person name="Chen S."/>
            <person name="Yu Y."/>
            <person name="Wang X."/>
            <person name="Wang S."/>
            <person name="Zhang T."/>
            <person name="Zhou Y."/>
            <person name="He R."/>
            <person name="Meng N."/>
            <person name="Wang Y."/>
            <person name="Liu W."/>
            <person name="Liu Z."/>
            <person name="Liu J."/>
            <person name="Guo Q."/>
            <person name="Huang H."/>
            <person name="Sederoff R.R."/>
            <person name="Wang G."/>
            <person name="Qu G."/>
            <person name="Chen S."/>
        </authorList>
    </citation>
    <scope>NUCLEOTIDE SEQUENCE</scope>
    <source>
        <strain evidence="1">SC-2020</strain>
    </source>
</reference>
<gene>
    <name evidence="1" type="ORF">NC653_017774</name>
</gene>
<sequence length="76" mass="8572">MRPPCLTPVTVHVVVGERRTYNIVTVGGVYATPAPASTSTVKGSQDTGKKIFKERDKVEWRERERKGQNQWAMRGK</sequence>
<organism evidence="1 2">
    <name type="scientific">Populus alba x Populus x berolinensis</name>
    <dbReference type="NCBI Taxonomy" id="444605"/>
    <lineage>
        <taxon>Eukaryota</taxon>
        <taxon>Viridiplantae</taxon>
        <taxon>Streptophyta</taxon>
        <taxon>Embryophyta</taxon>
        <taxon>Tracheophyta</taxon>
        <taxon>Spermatophyta</taxon>
        <taxon>Magnoliopsida</taxon>
        <taxon>eudicotyledons</taxon>
        <taxon>Gunneridae</taxon>
        <taxon>Pentapetalae</taxon>
        <taxon>rosids</taxon>
        <taxon>fabids</taxon>
        <taxon>Malpighiales</taxon>
        <taxon>Salicaceae</taxon>
        <taxon>Saliceae</taxon>
        <taxon>Populus</taxon>
    </lineage>
</organism>
<evidence type="ECO:0000313" key="1">
    <source>
        <dbReference type="EMBL" id="KAJ6995085.1"/>
    </source>
</evidence>
<name>A0AAD6W0X5_9ROSI</name>
<evidence type="ECO:0000313" key="2">
    <source>
        <dbReference type="Proteomes" id="UP001164929"/>
    </source>
</evidence>
<accession>A0AAD6W0X5</accession>
<dbReference type="EMBL" id="JAQIZT010000006">
    <property type="protein sequence ID" value="KAJ6995085.1"/>
    <property type="molecule type" value="Genomic_DNA"/>
</dbReference>
<proteinExistence type="predicted"/>
<dbReference type="AlphaFoldDB" id="A0AAD6W0X5"/>
<keyword evidence="2" id="KW-1185">Reference proteome</keyword>
<protein>
    <submittedName>
        <fullName evidence="1">Uncharacterized protein</fullName>
    </submittedName>
</protein>